<dbReference type="EMBL" id="PSXY01000008">
    <property type="protein sequence ID" value="PPF68535.1"/>
    <property type="molecule type" value="Genomic_DNA"/>
</dbReference>
<organism evidence="1 2">
    <name type="scientific">Clavibacter michiganensis</name>
    <dbReference type="NCBI Taxonomy" id="28447"/>
    <lineage>
        <taxon>Bacteria</taxon>
        <taxon>Bacillati</taxon>
        <taxon>Actinomycetota</taxon>
        <taxon>Actinomycetes</taxon>
        <taxon>Micrococcales</taxon>
        <taxon>Microbacteriaceae</taxon>
        <taxon>Clavibacter</taxon>
    </lineage>
</organism>
<accession>A0A2S5VUN3</accession>
<reference evidence="1 2" key="1">
    <citation type="submission" date="2018-02" db="EMBL/GenBank/DDBJ databases">
        <title>Bacteriophage NCPPB3778 and a type I-E CRISPR drive the evolution of the US Biological Select Agent, Rathayibacter toxicus.</title>
        <authorList>
            <person name="Davis E.W.II."/>
            <person name="Tabima J.F."/>
            <person name="Weisberg A.J."/>
            <person name="Lopes L.D."/>
            <person name="Wiseman M.S."/>
            <person name="Wiseman M.S."/>
            <person name="Pupko T."/>
            <person name="Belcher M.S."/>
            <person name="Sechler A.J."/>
            <person name="Tancos M.A."/>
            <person name="Schroeder B.K."/>
            <person name="Murray T.D."/>
            <person name="Luster D.G."/>
            <person name="Schneider W.L."/>
            <person name="Rogers E."/>
            <person name="Andreote F.D."/>
            <person name="Grunwald N.J."/>
            <person name="Putnam M.L."/>
            <person name="Chang J.H."/>
        </authorList>
    </citation>
    <scope>NUCLEOTIDE SEQUENCE [LARGE SCALE GENOMIC DNA]</scope>
    <source>
        <strain evidence="1 2">AY1B3</strain>
    </source>
</reference>
<dbReference type="AlphaFoldDB" id="A0A2S5VUN3"/>
<name>A0A2S5VUN3_9MICO</name>
<evidence type="ECO:0000313" key="1">
    <source>
        <dbReference type="EMBL" id="PPF68535.1"/>
    </source>
</evidence>
<comment type="caution">
    <text evidence="1">The sequence shown here is derived from an EMBL/GenBank/DDBJ whole genome shotgun (WGS) entry which is preliminary data.</text>
</comment>
<gene>
    <name evidence="1" type="ORF">C5E16_06605</name>
</gene>
<evidence type="ECO:0000313" key="2">
    <source>
        <dbReference type="Proteomes" id="UP000239241"/>
    </source>
</evidence>
<sequence>MTDTLGDLLSADPQRIWQASWDVIATRDVALLESLRGALPAIVEATEGVELGGMIRPNRDALAHALGKVRRHRSWRCWCDDYPRLLAYDPSREEERGHVRVLGRDPSGWPATYECACTVCGRRFDVEEGEHHALWWRWRRRTA</sequence>
<dbReference type="RefSeq" id="WP_104290013.1">
    <property type="nucleotide sequence ID" value="NZ_PSXY01000008.1"/>
</dbReference>
<protein>
    <submittedName>
        <fullName evidence="1">Uncharacterized protein</fullName>
    </submittedName>
</protein>
<proteinExistence type="predicted"/>
<dbReference type="Proteomes" id="UP000239241">
    <property type="component" value="Unassembled WGS sequence"/>
</dbReference>